<feature type="chain" id="PRO_5037081003" evidence="1">
    <location>
        <begin position="29"/>
        <end position="252"/>
    </location>
</feature>
<gene>
    <name evidence="2" type="ORF">Ari01nite_31650</name>
</gene>
<dbReference type="AlphaFoldDB" id="A0A919JVP9"/>
<dbReference type="EMBL" id="BOMV01000034">
    <property type="protein sequence ID" value="GIE95700.1"/>
    <property type="molecule type" value="Genomic_DNA"/>
</dbReference>
<evidence type="ECO:0000256" key="1">
    <source>
        <dbReference type="SAM" id="SignalP"/>
    </source>
</evidence>
<dbReference type="Proteomes" id="UP000636960">
    <property type="component" value="Unassembled WGS sequence"/>
</dbReference>
<accession>A0A919JVP9</accession>
<name>A0A919JVP9_9ACTN</name>
<dbReference type="RefSeq" id="WP_203781985.1">
    <property type="nucleotide sequence ID" value="NZ_BOMV01000034.1"/>
</dbReference>
<proteinExistence type="predicted"/>
<feature type="signal peptide" evidence="1">
    <location>
        <begin position="1"/>
        <end position="28"/>
    </location>
</feature>
<comment type="caution">
    <text evidence="2">The sequence shown here is derived from an EMBL/GenBank/DDBJ whole genome shotgun (WGS) entry which is preliminary data.</text>
</comment>
<reference evidence="2" key="1">
    <citation type="submission" date="2021-01" db="EMBL/GenBank/DDBJ databases">
        <title>Whole genome shotgun sequence of Actinoplanes rishiriensis NBRC 108556.</title>
        <authorList>
            <person name="Komaki H."/>
            <person name="Tamura T."/>
        </authorList>
    </citation>
    <scope>NUCLEOTIDE SEQUENCE</scope>
    <source>
        <strain evidence="2">NBRC 108556</strain>
    </source>
</reference>
<keyword evidence="1" id="KW-0732">Signal</keyword>
<evidence type="ECO:0000313" key="3">
    <source>
        <dbReference type="Proteomes" id="UP000636960"/>
    </source>
</evidence>
<evidence type="ECO:0000313" key="2">
    <source>
        <dbReference type="EMBL" id="GIE95700.1"/>
    </source>
</evidence>
<organism evidence="2 3">
    <name type="scientific">Paractinoplanes rishiriensis</name>
    <dbReference type="NCBI Taxonomy" id="1050105"/>
    <lineage>
        <taxon>Bacteria</taxon>
        <taxon>Bacillati</taxon>
        <taxon>Actinomycetota</taxon>
        <taxon>Actinomycetes</taxon>
        <taxon>Micromonosporales</taxon>
        <taxon>Micromonosporaceae</taxon>
        <taxon>Paractinoplanes</taxon>
    </lineage>
</organism>
<sequence length="252" mass="27110">MRRLRQGMVAATLALAMLLTGTAPPARAADGAADKVIDLALLAWNIYKAGSITPDQAVQFVRLLTGAITETENAVIGHIDGLEAREVMGHLRGVSYALADYEVTRENEVWLAQYVRLELAGQAANAYEKYYGVSSDKAKDQIALAGQSLYSTLLTLTTDAGLNAAKAKAQADYHKLIGDVVKDLEPKCTSVPVHGTAPPRYVHQCTAANDEKSTKVTETRELSAAELDDLKAEAAKDSGWLVARRTLQELGQ</sequence>
<keyword evidence="3" id="KW-1185">Reference proteome</keyword>
<protein>
    <submittedName>
        <fullName evidence="2">Uncharacterized protein</fullName>
    </submittedName>
</protein>